<evidence type="ECO:0000313" key="12">
    <source>
        <dbReference type="EMBL" id="KAG2203068.1"/>
    </source>
</evidence>
<dbReference type="InterPro" id="IPR000719">
    <property type="entry name" value="Prot_kinase_dom"/>
</dbReference>
<keyword evidence="13" id="KW-1185">Reference proteome</keyword>
<dbReference type="OrthoDB" id="63267at2759"/>
<dbReference type="Pfam" id="PF00433">
    <property type="entry name" value="Pkinase_C"/>
    <property type="match status" value="1"/>
</dbReference>
<dbReference type="FunFam" id="1.10.510.10:FF:000008">
    <property type="entry name" value="Non-specific serine/threonine protein kinase"/>
    <property type="match status" value="1"/>
</dbReference>
<evidence type="ECO:0000313" key="13">
    <source>
        <dbReference type="Proteomes" id="UP000650833"/>
    </source>
</evidence>
<feature type="domain" description="Protein kinase" evidence="10">
    <location>
        <begin position="293"/>
        <end position="557"/>
    </location>
</feature>
<evidence type="ECO:0000256" key="1">
    <source>
        <dbReference type="ARBA" id="ARBA00009903"/>
    </source>
</evidence>
<keyword evidence="6" id="KW-0418">Kinase</keyword>
<dbReference type="InterPro" id="IPR017441">
    <property type="entry name" value="Protein_kinase_ATP_BS"/>
</dbReference>
<sequence>MLYSKKKKSKLTLRKLAKQPYIGVIETTMLYRSVDDPKERLISVFTLFVEEPSRHLILIRFYEDFEEFDKRIKHYSKKCKISLPKLRQDQEQHAVATSNISRRSSISSNHSSHSNGSFRQKLLHSFSKKSKHLLIRKSNSDNIERYLRHCVNDLSIQSCSLFKEFLQPQRDEDNVIPKEMVQSFVEEQHVSMLNDIENISNNNLSQHNRQINSTCGPTPPPDKHQELTPPPDHDDASFMSYSSFSIPPPSSQPSQPSQQPLQPLISSQRNLSDASDITSSSFSSDIPVTIQDFQLIKVIGRGCMGKVLLVRHRNSSRLLALKAISKKAVVEQSQIVHIKAEQQILADIASIHHPFLIKLHYSFQDLNQLFLVLDYHVGGDLATQLRINHSLPPDRCRFYTAEIILGIQELHRLGILYRDLKPENILLTADGHLVLTDFGLSKQFYDGLSLEDQRTDTFCGTAEYLAPEILNEQPYSYEVDYWSMGTILFEMLTGITPFWAENRDDMYRRIRQDPLQFPEFIDIETADFIARLLKRDPNRRLGSGPDGPIRVRSDPYFEFIDWNLIYTKRIRPPYIPNLYSETDFSHFDSEFLRLTPRLSPVGSDYMLSQSLDCAFEGYSYTNREDNGFDSPPSELYSMSEPPPPVTLMDTAMGSIDGGGGDGGTRYFVYNGSDDVVPYDDYAESIVSSSDDIRSIDFVRQQSDSFQRYGGNDDIDDAEIYYPPRPARPVTRSNISVTPPPSVSLTTTTNDQVDLDNTSSSSWIH</sequence>
<evidence type="ECO:0000256" key="4">
    <source>
        <dbReference type="ARBA" id="ARBA00022679"/>
    </source>
</evidence>
<dbReference type="Gene3D" id="1.10.510.10">
    <property type="entry name" value="Transferase(Phosphotransferase) domain 1"/>
    <property type="match status" value="1"/>
</dbReference>
<feature type="compositionally biased region" description="Polar residues" evidence="9">
    <location>
        <begin position="207"/>
        <end position="216"/>
    </location>
</feature>
<feature type="binding site" evidence="8">
    <location>
        <position position="322"/>
    </location>
    <ligand>
        <name>ATP</name>
        <dbReference type="ChEBI" id="CHEBI:30616"/>
    </ligand>
</feature>
<dbReference type="PROSITE" id="PS50011">
    <property type="entry name" value="PROTEIN_KINASE_DOM"/>
    <property type="match status" value="1"/>
</dbReference>
<feature type="compositionally biased region" description="Basic and acidic residues" evidence="9">
    <location>
        <begin position="221"/>
        <end position="236"/>
    </location>
</feature>
<dbReference type="SMART" id="SM00133">
    <property type="entry name" value="S_TK_X"/>
    <property type="match status" value="1"/>
</dbReference>
<feature type="compositionally biased region" description="Low complexity" evidence="9">
    <location>
        <begin position="252"/>
        <end position="270"/>
    </location>
</feature>
<dbReference type="GO" id="GO:0004674">
    <property type="term" value="F:protein serine/threonine kinase activity"/>
    <property type="evidence" value="ECO:0007669"/>
    <property type="project" value="UniProtKB-KW"/>
</dbReference>
<dbReference type="GO" id="GO:0035091">
    <property type="term" value="F:phosphatidylinositol binding"/>
    <property type="evidence" value="ECO:0007669"/>
    <property type="project" value="InterPro"/>
</dbReference>
<organism evidence="12 13">
    <name type="scientific">Mucor plumbeus</name>
    <dbReference type="NCBI Taxonomy" id="97098"/>
    <lineage>
        <taxon>Eukaryota</taxon>
        <taxon>Fungi</taxon>
        <taxon>Fungi incertae sedis</taxon>
        <taxon>Mucoromycota</taxon>
        <taxon>Mucoromycotina</taxon>
        <taxon>Mucoromycetes</taxon>
        <taxon>Mucorales</taxon>
        <taxon>Mucorineae</taxon>
        <taxon>Mucoraceae</taxon>
        <taxon>Mucor</taxon>
    </lineage>
</organism>
<keyword evidence="7 8" id="KW-0067">ATP-binding</keyword>
<dbReference type="InterPro" id="IPR008271">
    <property type="entry name" value="Ser/Thr_kinase_AS"/>
</dbReference>
<evidence type="ECO:0000256" key="5">
    <source>
        <dbReference type="ARBA" id="ARBA00022741"/>
    </source>
</evidence>
<evidence type="ECO:0000256" key="7">
    <source>
        <dbReference type="ARBA" id="ARBA00022840"/>
    </source>
</evidence>
<evidence type="ECO:0000256" key="2">
    <source>
        <dbReference type="ARBA" id="ARBA00022527"/>
    </source>
</evidence>
<feature type="region of interest" description="Disordered" evidence="9">
    <location>
        <begin position="90"/>
        <end position="117"/>
    </location>
</feature>
<dbReference type="PROSITE" id="PS00108">
    <property type="entry name" value="PROTEIN_KINASE_ST"/>
    <property type="match status" value="1"/>
</dbReference>
<dbReference type="PANTHER" id="PTHR24351">
    <property type="entry name" value="RIBOSOMAL PROTEIN S6 KINASE"/>
    <property type="match status" value="1"/>
</dbReference>
<dbReference type="PROSITE" id="PS00107">
    <property type="entry name" value="PROTEIN_KINASE_ATP"/>
    <property type="match status" value="1"/>
</dbReference>
<dbReference type="InterPro" id="IPR011009">
    <property type="entry name" value="Kinase-like_dom_sf"/>
</dbReference>
<keyword evidence="2" id="KW-0723">Serine/threonine-protein kinase</keyword>
<dbReference type="CDD" id="cd05123">
    <property type="entry name" value="STKc_AGC"/>
    <property type="match status" value="1"/>
</dbReference>
<dbReference type="InterPro" id="IPR036871">
    <property type="entry name" value="PX_dom_sf"/>
</dbReference>
<evidence type="ECO:0000256" key="6">
    <source>
        <dbReference type="ARBA" id="ARBA00022777"/>
    </source>
</evidence>
<feature type="compositionally biased region" description="Low complexity" evidence="9">
    <location>
        <begin position="98"/>
        <end position="114"/>
    </location>
</feature>
<feature type="domain" description="AGC-kinase C-terminal" evidence="11">
    <location>
        <begin position="558"/>
        <end position="630"/>
    </location>
</feature>
<dbReference type="GO" id="GO:0005524">
    <property type="term" value="F:ATP binding"/>
    <property type="evidence" value="ECO:0007669"/>
    <property type="project" value="UniProtKB-UniRule"/>
</dbReference>
<dbReference type="InterPro" id="IPR000961">
    <property type="entry name" value="AGC-kinase_C"/>
</dbReference>
<name>A0A8H7R4C7_9FUNG</name>
<proteinExistence type="inferred from homology"/>
<dbReference type="InterPro" id="IPR045270">
    <property type="entry name" value="STKc_AGC"/>
</dbReference>
<evidence type="ECO:0000259" key="10">
    <source>
        <dbReference type="PROSITE" id="PS50011"/>
    </source>
</evidence>
<feature type="compositionally biased region" description="Polar residues" evidence="9">
    <location>
        <begin position="749"/>
        <end position="764"/>
    </location>
</feature>
<dbReference type="SMART" id="SM00220">
    <property type="entry name" value="S_TKc"/>
    <property type="match status" value="1"/>
</dbReference>
<comment type="caution">
    <text evidence="12">The sequence shown here is derived from an EMBL/GenBank/DDBJ whole genome shotgun (WGS) entry which is preliminary data.</text>
</comment>
<gene>
    <name evidence="12" type="ORF">INT46_009065</name>
</gene>
<accession>A0A8H7R4C7</accession>
<dbReference type="Pfam" id="PF00069">
    <property type="entry name" value="Pkinase"/>
    <property type="match status" value="1"/>
</dbReference>
<dbReference type="SUPFAM" id="SSF56112">
    <property type="entry name" value="Protein kinase-like (PK-like)"/>
    <property type="match status" value="1"/>
</dbReference>
<feature type="region of interest" description="Disordered" evidence="9">
    <location>
        <begin position="723"/>
        <end position="764"/>
    </location>
</feature>
<keyword evidence="4" id="KW-0808">Transferase</keyword>
<feature type="region of interest" description="Disordered" evidence="9">
    <location>
        <begin position="207"/>
        <end position="270"/>
    </location>
</feature>
<dbReference type="PROSITE" id="PS51285">
    <property type="entry name" value="AGC_KINASE_CTER"/>
    <property type="match status" value="1"/>
</dbReference>
<reference evidence="12" key="1">
    <citation type="submission" date="2020-12" db="EMBL/GenBank/DDBJ databases">
        <title>Metabolic potential, ecology and presence of endohyphal bacteria is reflected in genomic diversity of Mucoromycotina.</title>
        <authorList>
            <person name="Muszewska A."/>
            <person name="Okrasinska A."/>
            <person name="Steczkiewicz K."/>
            <person name="Drgas O."/>
            <person name="Orlowska M."/>
            <person name="Perlinska-Lenart U."/>
            <person name="Aleksandrzak-Piekarczyk T."/>
            <person name="Szatraj K."/>
            <person name="Zielenkiewicz U."/>
            <person name="Pilsyk S."/>
            <person name="Malc E."/>
            <person name="Mieczkowski P."/>
            <person name="Kruszewska J.S."/>
            <person name="Biernat P."/>
            <person name="Pawlowska J."/>
        </authorList>
    </citation>
    <scope>NUCLEOTIDE SEQUENCE</scope>
    <source>
        <strain evidence="12">CBS 226.32</strain>
    </source>
</reference>
<dbReference type="InterPro" id="IPR017892">
    <property type="entry name" value="Pkinase_C"/>
</dbReference>
<dbReference type="Gene3D" id="3.30.200.20">
    <property type="entry name" value="Phosphorylase Kinase, domain 1"/>
    <property type="match status" value="1"/>
</dbReference>
<dbReference type="Proteomes" id="UP000650833">
    <property type="component" value="Unassembled WGS sequence"/>
</dbReference>
<comment type="similarity">
    <text evidence="1">Belongs to the protein kinase superfamily. AGC Ser/Thr protein kinase family.</text>
</comment>
<dbReference type="Gene3D" id="3.30.1520.10">
    <property type="entry name" value="Phox-like domain"/>
    <property type="match status" value="1"/>
</dbReference>
<evidence type="ECO:0000256" key="8">
    <source>
        <dbReference type="PROSITE-ProRule" id="PRU10141"/>
    </source>
</evidence>
<protein>
    <submittedName>
        <fullName evidence="12">Uncharacterized protein</fullName>
    </submittedName>
</protein>
<dbReference type="AlphaFoldDB" id="A0A8H7R4C7"/>
<dbReference type="EMBL" id="JAEPRC010000241">
    <property type="protein sequence ID" value="KAG2203068.1"/>
    <property type="molecule type" value="Genomic_DNA"/>
</dbReference>
<evidence type="ECO:0000259" key="11">
    <source>
        <dbReference type="PROSITE" id="PS51285"/>
    </source>
</evidence>
<keyword evidence="3" id="KW-0597">Phosphoprotein</keyword>
<evidence type="ECO:0000256" key="9">
    <source>
        <dbReference type="SAM" id="MobiDB-lite"/>
    </source>
</evidence>
<keyword evidence="5 8" id="KW-0547">Nucleotide-binding</keyword>
<evidence type="ECO:0000256" key="3">
    <source>
        <dbReference type="ARBA" id="ARBA00022553"/>
    </source>
</evidence>